<comment type="subcellular location">
    <subcellularLocation>
        <location evidence="1 11">Mitochondrion matrix</location>
    </subcellularLocation>
</comment>
<dbReference type="Pfam" id="PF00112">
    <property type="entry name" value="Peptidase_C1"/>
    <property type="match status" value="4"/>
</dbReference>
<evidence type="ECO:0000256" key="8">
    <source>
        <dbReference type="ARBA" id="ARBA00022807"/>
    </source>
</evidence>
<feature type="binding site" evidence="11">
    <location>
        <position position="1687"/>
    </location>
    <ligand>
        <name>AMP</name>
        <dbReference type="ChEBI" id="CHEBI:456215"/>
    </ligand>
</feature>
<keyword evidence="8" id="KW-0788">Thiol protease</keyword>
<dbReference type="InterPro" id="IPR006259">
    <property type="entry name" value="Adenyl_kin_sub"/>
</dbReference>
<dbReference type="EC" id="2.7.4.10" evidence="11"/>
<dbReference type="InterPro" id="IPR013128">
    <property type="entry name" value="Peptidase_C1A"/>
</dbReference>
<comment type="similarity">
    <text evidence="2">Belongs to the peptidase C1 family.</text>
</comment>
<dbReference type="SUPFAM" id="SSF57774">
    <property type="entry name" value="Microbial and mitochondrial ADK, insert 'zinc finger' domain"/>
    <property type="match status" value="1"/>
</dbReference>
<dbReference type="PROSITE" id="PS00113">
    <property type="entry name" value="ADENYLATE_KINASE"/>
    <property type="match status" value="1"/>
</dbReference>
<evidence type="ECO:0000256" key="6">
    <source>
        <dbReference type="ARBA" id="ARBA00022777"/>
    </source>
</evidence>
<feature type="region of interest" description="Disordered" evidence="12">
    <location>
        <begin position="290"/>
        <end position="360"/>
    </location>
</feature>
<feature type="region of interest" description="Disordered" evidence="12">
    <location>
        <begin position="386"/>
        <end position="504"/>
    </location>
</feature>
<evidence type="ECO:0000256" key="10">
    <source>
        <dbReference type="ARBA" id="ARBA00023134"/>
    </source>
</evidence>
<dbReference type="PRINTS" id="PR00094">
    <property type="entry name" value="ADENYLTKNASE"/>
</dbReference>
<dbReference type="HAMAP" id="MF_03169">
    <property type="entry name" value="Adenylate_kinase_AK3"/>
    <property type="match status" value="1"/>
</dbReference>
<feature type="region of interest" description="Disordered" evidence="12">
    <location>
        <begin position="39"/>
        <end position="71"/>
    </location>
</feature>
<dbReference type="PROSITE" id="PS00139">
    <property type="entry name" value="THIOL_PROTEASE_CYS"/>
    <property type="match status" value="1"/>
</dbReference>
<keyword evidence="6 11" id="KW-0418">Kinase</keyword>
<dbReference type="InterPro" id="IPR036193">
    <property type="entry name" value="ADK_active_lid_dom_sf"/>
</dbReference>
<keyword evidence="5 11" id="KW-0547">Nucleotide-binding</keyword>
<dbReference type="CDD" id="cd01428">
    <property type="entry name" value="ADK"/>
    <property type="match status" value="1"/>
</dbReference>
<dbReference type="Pfam" id="PF05191">
    <property type="entry name" value="ADK_lid"/>
    <property type="match status" value="1"/>
</dbReference>
<dbReference type="SMART" id="SM00645">
    <property type="entry name" value="Pept_C1"/>
    <property type="match status" value="3"/>
</dbReference>
<dbReference type="InterPro" id="IPR007862">
    <property type="entry name" value="Adenylate_kinase_lid-dom"/>
</dbReference>
<feature type="binding site" evidence="11">
    <location>
        <position position="1554"/>
    </location>
    <ligand>
        <name>AMP</name>
        <dbReference type="ChEBI" id="CHEBI:456215"/>
    </ligand>
</feature>
<evidence type="ECO:0000313" key="15">
    <source>
        <dbReference type="Proteomes" id="UP000887458"/>
    </source>
</evidence>
<comment type="similarity">
    <text evidence="11">Belongs to the adenylate kinase family. AK3 subfamily.</text>
</comment>
<keyword evidence="9 11" id="KW-0496">Mitochondrion</keyword>
<evidence type="ECO:0000313" key="14">
    <source>
        <dbReference type="EMBL" id="KAH9425060.1"/>
    </source>
</evidence>
<comment type="catalytic activity">
    <reaction evidence="11">
        <text>a ribonucleoside 5'-triphosphate + AMP = a ribonucleoside 5'-diphosphate + ADP</text>
        <dbReference type="Rhea" id="RHEA:13749"/>
        <dbReference type="ChEBI" id="CHEBI:57930"/>
        <dbReference type="ChEBI" id="CHEBI:61557"/>
        <dbReference type="ChEBI" id="CHEBI:456215"/>
        <dbReference type="ChEBI" id="CHEBI:456216"/>
        <dbReference type="EC" id="2.7.4.10"/>
    </reaction>
</comment>
<proteinExistence type="inferred from homology"/>
<feature type="region of interest" description="LID" evidence="11">
    <location>
        <begin position="1642"/>
        <end position="1679"/>
    </location>
</feature>
<dbReference type="Pfam" id="PF00406">
    <property type="entry name" value="ADK"/>
    <property type="match status" value="1"/>
</dbReference>
<dbReference type="InterPro" id="IPR000668">
    <property type="entry name" value="Peptidase_C1A_C"/>
</dbReference>
<evidence type="ECO:0000256" key="3">
    <source>
        <dbReference type="ARBA" id="ARBA00022670"/>
    </source>
</evidence>
<feature type="binding site" evidence="11">
    <location>
        <position position="1716"/>
    </location>
    <ligand>
        <name>GTP</name>
        <dbReference type="ChEBI" id="CHEBI:37565"/>
    </ligand>
</feature>
<feature type="compositionally biased region" description="Polar residues" evidence="12">
    <location>
        <begin position="39"/>
        <end position="53"/>
    </location>
</feature>
<dbReference type="InterPro" id="IPR033690">
    <property type="entry name" value="Adenylat_kinase_CS"/>
</dbReference>
<feature type="compositionally biased region" description="Low complexity" evidence="12">
    <location>
        <begin position="298"/>
        <end position="309"/>
    </location>
</feature>
<dbReference type="InterPro" id="IPR039417">
    <property type="entry name" value="Peptidase_C1A_papain-like"/>
</dbReference>
<dbReference type="InterPro" id="IPR000850">
    <property type="entry name" value="Adenylat/UMP-CMP_kin"/>
</dbReference>
<dbReference type="InterPro" id="IPR028586">
    <property type="entry name" value="AK3/Ak4_mitochondrial"/>
</dbReference>
<feature type="binding site" evidence="11">
    <location>
        <begin position="1575"/>
        <end position="1577"/>
    </location>
    <ligand>
        <name>AMP</name>
        <dbReference type="ChEBI" id="CHEBI:456215"/>
    </ligand>
</feature>
<evidence type="ECO:0000256" key="9">
    <source>
        <dbReference type="ARBA" id="ARBA00023128"/>
    </source>
</evidence>
<dbReference type="InterPro" id="IPR027417">
    <property type="entry name" value="P-loop_NTPase"/>
</dbReference>
<keyword evidence="4 11" id="KW-0808">Transferase</keyword>
<dbReference type="Gene3D" id="3.40.50.300">
    <property type="entry name" value="P-loop containing nucleotide triphosphate hydrolases"/>
    <property type="match status" value="1"/>
</dbReference>
<feature type="domain" description="Peptidase C1A papain C-terminal" evidence="13">
    <location>
        <begin position="907"/>
        <end position="1119"/>
    </location>
</feature>
<evidence type="ECO:0000256" key="11">
    <source>
        <dbReference type="HAMAP-Rule" id="MF_03169"/>
    </source>
</evidence>
<gene>
    <name evidence="14" type="primary">AK3</name>
    <name evidence="14" type="ORF">DERP_011788</name>
</gene>
<keyword evidence="7" id="KW-0378">Hydrolase</keyword>
<feature type="binding site" evidence="11">
    <location>
        <position position="1610"/>
    </location>
    <ligand>
        <name>AMP</name>
        <dbReference type="ChEBI" id="CHEBI:456215"/>
    </ligand>
</feature>
<evidence type="ECO:0000259" key="13">
    <source>
        <dbReference type="SMART" id="SM00645"/>
    </source>
</evidence>
<evidence type="ECO:0000256" key="1">
    <source>
        <dbReference type="ARBA" id="ARBA00004305"/>
    </source>
</evidence>
<feature type="domain" description="Peptidase C1A papain C-terminal" evidence="13">
    <location>
        <begin position="1297"/>
        <end position="1510"/>
    </location>
</feature>
<keyword evidence="10 11" id="KW-0342">GTP-binding</keyword>
<feature type="binding site" evidence="11">
    <location>
        <begin position="1528"/>
        <end position="1533"/>
    </location>
    <ligand>
        <name>GTP</name>
        <dbReference type="ChEBI" id="CHEBI:37565"/>
    </ligand>
</feature>
<dbReference type="SUPFAM" id="SSF52540">
    <property type="entry name" value="P-loop containing nucleoside triphosphate hydrolases"/>
    <property type="match status" value="1"/>
</dbReference>
<comment type="caution">
    <text evidence="11">Lacks conserved residue(s) required for the propagation of feature annotation.</text>
</comment>
<evidence type="ECO:0000256" key="5">
    <source>
        <dbReference type="ARBA" id="ARBA00022741"/>
    </source>
</evidence>
<dbReference type="PANTHER" id="PTHR12411">
    <property type="entry name" value="CYSTEINE PROTEASE FAMILY C1-RELATED"/>
    <property type="match status" value="1"/>
</dbReference>
<dbReference type="NCBIfam" id="TIGR01351">
    <property type="entry name" value="adk"/>
    <property type="match status" value="1"/>
</dbReference>
<protein>
    <recommendedName>
        <fullName evidence="11">GTP:AMP phosphotransferase, mitochondrial</fullName>
        <ecNumber evidence="11">2.7.4.10</ecNumber>
    </recommendedName>
    <alternativeName>
        <fullName evidence="11">Adenylate kinase 3</fullName>
        <shortName evidence="11">AK 3</shortName>
    </alternativeName>
</protein>
<comment type="caution">
    <text evidence="14">The sequence shown here is derived from an EMBL/GenBank/DDBJ whole genome shotgun (WGS) entry which is preliminary data.</text>
</comment>
<dbReference type="InterPro" id="IPR000169">
    <property type="entry name" value="Pept_cys_AS"/>
</dbReference>
<evidence type="ECO:0000256" key="4">
    <source>
        <dbReference type="ARBA" id="ARBA00022679"/>
    </source>
</evidence>
<reference evidence="14 15" key="1">
    <citation type="journal article" date="2018" name="J. Allergy Clin. Immunol.">
        <title>High-quality assembly of Dermatophagoides pteronyssinus genome and transcriptome reveals a wide range of novel allergens.</title>
        <authorList>
            <person name="Liu X.Y."/>
            <person name="Yang K.Y."/>
            <person name="Wang M.Q."/>
            <person name="Kwok J.S."/>
            <person name="Zeng X."/>
            <person name="Yang Z."/>
            <person name="Xiao X.J."/>
            <person name="Lau C.P."/>
            <person name="Li Y."/>
            <person name="Huang Z.M."/>
            <person name="Ba J.G."/>
            <person name="Yim A.K."/>
            <person name="Ouyang C.Y."/>
            <person name="Ngai S.M."/>
            <person name="Chan T.F."/>
            <person name="Leung E.L."/>
            <person name="Liu L."/>
            <person name="Liu Z.G."/>
            <person name="Tsui S.K."/>
        </authorList>
    </citation>
    <scope>NUCLEOTIDE SEQUENCE [LARGE SCALE GENOMIC DNA]</scope>
    <source>
        <strain evidence="14">Derp</strain>
    </source>
</reference>
<dbReference type="CDD" id="cd02248">
    <property type="entry name" value="Peptidase_C1A"/>
    <property type="match status" value="3"/>
</dbReference>
<keyword evidence="3" id="KW-0645">Protease</keyword>
<feature type="binding site" evidence="11">
    <location>
        <begin position="1652"/>
        <end position="1653"/>
    </location>
    <ligand>
        <name>GTP</name>
        <dbReference type="ChEBI" id="CHEBI:37565"/>
    </ligand>
</feature>
<feature type="region of interest" description="NMPbind" evidence="11">
    <location>
        <begin position="1548"/>
        <end position="1577"/>
    </location>
</feature>
<feature type="domain" description="Peptidase C1A papain C-terminal" evidence="13">
    <location>
        <begin position="252"/>
        <end position="733"/>
    </location>
</feature>
<dbReference type="Gene3D" id="3.90.70.10">
    <property type="entry name" value="Cysteine proteinases"/>
    <property type="match status" value="4"/>
</dbReference>
<keyword evidence="15" id="KW-1185">Reference proteome</keyword>
<reference evidence="14 15" key="2">
    <citation type="journal article" date="2022" name="Mol. Biol. Evol.">
        <title>Comparative Genomics Reveals Insights into the Divergent Evolution of Astigmatic Mites and Household Pest Adaptations.</title>
        <authorList>
            <person name="Xiong Q."/>
            <person name="Wan A.T."/>
            <person name="Liu X."/>
            <person name="Fung C.S."/>
            <person name="Xiao X."/>
            <person name="Malainual N."/>
            <person name="Hou J."/>
            <person name="Wang L."/>
            <person name="Wang M."/>
            <person name="Yang K.Y."/>
            <person name="Cui Y."/>
            <person name="Leung E.L."/>
            <person name="Nong W."/>
            <person name="Shin S.K."/>
            <person name="Au S.W."/>
            <person name="Jeong K.Y."/>
            <person name="Chew F.T."/>
            <person name="Hui J.H."/>
            <person name="Leung T.F."/>
            <person name="Tungtrongchitr A."/>
            <person name="Zhong N."/>
            <person name="Liu Z."/>
            <person name="Tsui S.K."/>
        </authorList>
    </citation>
    <scope>NUCLEOTIDE SEQUENCE [LARGE SCALE GENOMIC DNA]</scope>
    <source>
        <strain evidence="14">Derp</strain>
    </source>
</reference>
<dbReference type="EMBL" id="NJHN03000023">
    <property type="protein sequence ID" value="KAH9425060.1"/>
    <property type="molecule type" value="Genomic_DNA"/>
</dbReference>
<evidence type="ECO:0000256" key="12">
    <source>
        <dbReference type="SAM" id="MobiDB-lite"/>
    </source>
</evidence>
<dbReference type="SUPFAM" id="SSF54001">
    <property type="entry name" value="Cysteine proteinases"/>
    <property type="match status" value="5"/>
</dbReference>
<comment type="domain">
    <text evidence="11">Consists of three domains, a large central CORE domain and two small peripheral domains, NMPbind and LID, which undergo movements during catalysis. The LID domain closes over the site of phosphoryl transfer upon GTP binding. Assembling and dissambling the active center during each catalytic cycle provides an effective means to prevent GTP hydrolysis.</text>
</comment>
<accession>A0ABQ8JR17</accession>
<comment type="subunit">
    <text evidence="11">Monomer.</text>
</comment>
<comment type="function">
    <text evidence="11">Involved in maintaining the homeostasis of cellular nucleotides by catalyzing the interconversion of nucleoside phosphates. Has GTP:AMP phosphotransferase and ITP:AMP phosphotransferase activities.</text>
</comment>
<evidence type="ECO:0000256" key="2">
    <source>
        <dbReference type="ARBA" id="ARBA00008455"/>
    </source>
</evidence>
<dbReference type="Proteomes" id="UP000887458">
    <property type="component" value="Unassembled WGS sequence"/>
</dbReference>
<sequence length="1739" mass="201468">MDNKMFIKSLISSSTSSFLIILTIILLLMTNGYNQSTTLTPPDNNNSILNGQSTTTTTPPPPTTTTTTKKTTKKSGIKLFNINKWIYGHLKNKIDKIWKKRKQIMKEHLSHIKHCYNPLYGGNELNLFKTKIHIVVEKFFNGSKLFENIPKPKIAKRILSFVKNMVNLVHMIENCVHEFIKSNSTDGLTVLGITPLSAYTEKEFEELGNPYLGDIEEESKNIKKRQISYNDRQSSNANINFGQCDFRLESTLPQRFDWRDKGIVTRVKNQGTCGSCYAFASTAVIESHALRNRKNNPNNKAESSSNRRNNNPERPHNVVPPSSNHRYINPEKPHVMPPSSNRRYINPEKPHVMPPSSNHHSDVEDITNNFLNDVGKVVKEAVNPEKFRKPENLPPDNFYNNHENFPPNDFYNNHENFPPDNFYNNANHLKKNTDESNSDDINNNPEEPPSNNYYNNPEEPPSNNYYNNPEEPPSNNYYNPRNQPANNYYNNPRNQPANNYYNYPQNQRANNYYNNIPQIQPETFYNRPYFDYYPSYRSGYYPRYRSGYYSRYRSSYRDHHRIAGYGINNNNDINLSEQHLVNCVGKCKGANVAKIFNFIRTQGITYEDLEPYVLREHFCKQSYPKRVRIQDFCFDYQRVHSNEEIMSAILRYGPIFGGAAFNRKFQFLRGPYHGACKQSRKDLHHSIVIVGWTEKNWIIKNSWGTDWGVDGYLYLSKNKENNCGIGWIVAAPIDQTTMSTVYNKTIDKLPKRFSLSNKILTGIRKKVLNTITDIIQDIVNKTDVNKLKQCYNGEFGGQDLNLFYKPIKYVIKKYFEFKGHRNLFIDNNKKIQQIVITFIHNIRELLHRIRKCLFSSKEQQMIRGLTSLSHLSYDEYRGLLNNKLFSSNDNQNETFTICPDIKTVDLIPEEFDWNKQGKVTACKQQMTCNSCSIFASVGAVESAYLIHGNKKFKKNDVDISEQAIVDCFKYDVCKKGGSILSVWKIMKVQGIADEHDSKYEGKQNSYACQGLPKSKLNYEIIDWCGHDRNDEMFIQKYILKYGPVIAGINGDSKDFQFTRGVFRGKCDIKINHGIVITGWTKNNWIIKNSWGLNWGIDGFLFLPRRQNKCGINQSMDQKTGIHDVLIHDDNNKSSEMSISSKILIGIRRKLLNTVSEIIQDIVNQTDVHKLKQCYNSEFAGKELNLFRIPLKDVITKYFEHDEIKNLFKDKKKIQGVIITFIHNIRELLHMIRKCIFAPDHQQMKLGLTSLSHMSPNEFNSMLNKELKKFFSIIKINDQKLPNVKDNTCQDPGRVDTIPIEFDWNVKGKVTAIRQQGSCGSCFIFSAVAVAESSYLIHGDNKIKKDDLDISEQALLDCHPLATCRTGGWPSTAWYMMKQNGIVDEKNSPYKGKRSVRGCKKDLPKSKINYKINKWCSHKNNDEKFIQKYILKYGPVFGAVDAESTDWKFTKDVFRGRCSKSVNHAIVITGWTKNNWIIKNSWGTNWGRKGYLYLPRGQNKCGINQIIEQNFFSMANRFFLKLVILGAPGSGKGTISNRMIRDFNLAYFAVGDCLRDHMKQQTKIGNEAKRFIEQGKLVPDNVINQLVINELCERFKQKSWLLDGYPRNREQTLELWKQPEEFRPNAIINLIVPDDEIIERIKHRWVHLPSGRIYHMIYSPPKNPGVDDETGEPLTQRNDDKPDVIKARLLEFHKQNDEIVKLFREKKIVHDFEGRESDVIYPKIKNFLEQFIQSNNAKAA</sequence>
<feature type="compositionally biased region" description="Low complexity" evidence="12">
    <location>
        <begin position="442"/>
        <end position="504"/>
    </location>
</feature>
<dbReference type="HAMAP" id="MF_00235">
    <property type="entry name" value="Adenylate_kinase_Adk"/>
    <property type="match status" value="1"/>
</dbReference>
<name>A0ABQ8JR17_DERPT</name>
<evidence type="ECO:0000256" key="7">
    <source>
        <dbReference type="ARBA" id="ARBA00022801"/>
    </source>
</evidence>
<feature type="binding site" evidence="11">
    <location>
        <position position="1643"/>
    </location>
    <ligand>
        <name>GTP</name>
        <dbReference type="ChEBI" id="CHEBI:37565"/>
    </ligand>
</feature>
<dbReference type="InterPro" id="IPR038765">
    <property type="entry name" value="Papain-like_cys_pep_sf"/>
</dbReference>
<feature type="binding site" evidence="11">
    <location>
        <position position="1676"/>
    </location>
    <ligand>
        <name>AMP</name>
        <dbReference type="ChEBI" id="CHEBI:456215"/>
    </ligand>
</feature>
<organism evidence="14 15">
    <name type="scientific">Dermatophagoides pteronyssinus</name>
    <name type="common">European house dust mite</name>
    <dbReference type="NCBI Taxonomy" id="6956"/>
    <lineage>
        <taxon>Eukaryota</taxon>
        <taxon>Metazoa</taxon>
        <taxon>Ecdysozoa</taxon>
        <taxon>Arthropoda</taxon>
        <taxon>Chelicerata</taxon>
        <taxon>Arachnida</taxon>
        <taxon>Acari</taxon>
        <taxon>Acariformes</taxon>
        <taxon>Sarcoptiformes</taxon>
        <taxon>Astigmata</taxon>
        <taxon>Psoroptidia</taxon>
        <taxon>Analgoidea</taxon>
        <taxon>Pyroglyphidae</taxon>
        <taxon>Dermatophagoidinae</taxon>
        <taxon>Dermatophagoides</taxon>
    </lineage>
</organism>